<protein>
    <recommendedName>
        <fullName evidence="5">Secreted protein</fullName>
    </recommendedName>
</protein>
<dbReference type="Proteomes" id="UP001519291">
    <property type="component" value="Unassembled WGS sequence"/>
</dbReference>
<comment type="caution">
    <text evidence="3">The sequence shown here is derived from an EMBL/GenBank/DDBJ whole genome shotgun (WGS) entry which is preliminary data.</text>
</comment>
<feature type="signal peptide" evidence="2">
    <location>
        <begin position="1"/>
        <end position="24"/>
    </location>
</feature>
<reference evidence="3 4" key="1">
    <citation type="submission" date="2021-03" db="EMBL/GenBank/DDBJ databases">
        <title>Sequencing the genomes of 1000 actinobacteria strains.</title>
        <authorList>
            <person name="Klenk H.-P."/>
        </authorList>
    </citation>
    <scope>NUCLEOTIDE SEQUENCE [LARGE SCALE GENOMIC DNA]</scope>
    <source>
        <strain evidence="3 4">DSM 41480</strain>
    </source>
</reference>
<keyword evidence="4" id="KW-1185">Reference proteome</keyword>
<name>A0ABS4YE53_9ACTN</name>
<evidence type="ECO:0000256" key="2">
    <source>
        <dbReference type="SAM" id="SignalP"/>
    </source>
</evidence>
<evidence type="ECO:0008006" key="5">
    <source>
        <dbReference type="Google" id="ProtNLM"/>
    </source>
</evidence>
<dbReference type="EMBL" id="JAGIOH010000001">
    <property type="protein sequence ID" value="MBP2407026.1"/>
    <property type="molecule type" value="Genomic_DNA"/>
</dbReference>
<gene>
    <name evidence="3" type="ORF">JO379_006495</name>
</gene>
<dbReference type="RefSeq" id="WP_130880610.1">
    <property type="nucleotide sequence ID" value="NZ_JAGIOH010000001.1"/>
</dbReference>
<sequence length="177" mass="18151">MRVRRMAVAASMAVLALLAGTSPATGRGADAADPSAPATVPTGQGRGALDDPAGAVEAGKSGSDADAAAVIRCEGQVQRPHNSTHVPGTVNVVVTVSCTAPVPEITTRAALYKNGQLVNQSTLRTQHNTRTAQNNAAVRCSPGNYRGWMYFKVVFPPGYNPPTGSANGLGQEVPITC</sequence>
<keyword evidence="2" id="KW-0732">Signal</keyword>
<evidence type="ECO:0000313" key="4">
    <source>
        <dbReference type="Proteomes" id="UP001519291"/>
    </source>
</evidence>
<evidence type="ECO:0000313" key="3">
    <source>
        <dbReference type="EMBL" id="MBP2407026.1"/>
    </source>
</evidence>
<feature type="region of interest" description="Disordered" evidence="1">
    <location>
        <begin position="24"/>
        <end position="61"/>
    </location>
</feature>
<organism evidence="3 4">
    <name type="scientific">Streptomyces syringium</name>
    <dbReference type="NCBI Taxonomy" id="76729"/>
    <lineage>
        <taxon>Bacteria</taxon>
        <taxon>Bacillati</taxon>
        <taxon>Actinomycetota</taxon>
        <taxon>Actinomycetes</taxon>
        <taxon>Kitasatosporales</taxon>
        <taxon>Streptomycetaceae</taxon>
        <taxon>Streptomyces</taxon>
    </lineage>
</organism>
<accession>A0ABS4YE53</accession>
<dbReference type="GeneID" id="91573330"/>
<proteinExistence type="predicted"/>
<evidence type="ECO:0000256" key="1">
    <source>
        <dbReference type="SAM" id="MobiDB-lite"/>
    </source>
</evidence>
<feature type="chain" id="PRO_5046858328" description="Secreted protein" evidence="2">
    <location>
        <begin position="25"/>
        <end position="177"/>
    </location>
</feature>